<accession>A0ABM1Y8U0</accession>
<protein>
    <submittedName>
        <fullName evidence="2">Uncharacterized protein</fullName>
    </submittedName>
</protein>
<name>A0ABM1Y8U0_AEDAL</name>
<keyword evidence="3" id="KW-1185">Reference proteome</keyword>
<evidence type="ECO:0000256" key="1">
    <source>
        <dbReference type="SAM" id="MobiDB-lite"/>
    </source>
</evidence>
<evidence type="ECO:0000313" key="2">
    <source>
        <dbReference type="EnsemblMetazoa" id="AALFPA23_006859.P9021"/>
    </source>
</evidence>
<dbReference type="SUPFAM" id="SSF47954">
    <property type="entry name" value="Cyclin-like"/>
    <property type="match status" value="1"/>
</dbReference>
<dbReference type="PANTHER" id="PTHR21615">
    <property type="entry name" value="CYCLIN N-TERMINAL DOMAIN-CONTAINING PROTEIN 1"/>
    <property type="match status" value="1"/>
</dbReference>
<sequence>MSDFKVPAQKKKSAMNKEAPDDGLELSQGVTLLNLSTESGFYADWKQTYHVDTEQAILNPYPTDTIMPSITRLISTLCARLRLSHTIEFSAIDTLEQFVLKVIAGERGASAGESYLRHMPLYAVSVVNIVSKYFDAHIKLDWNGIQRIFAKYNPGMTWSNRRVMELEFEVLKKLNHKIHHSLLLGAVERFAKDHVLTVGVVRKDHFGKVGVKLLRVVYAHKHFIYKSLRPRVSSEDMFVRFKSNKLILAAAIVMATLRLCGINQQQVVDRVADTLSNECFVEAMNIIFLRDAILNVFN</sequence>
<organism evidence="2 3">
    <name type="scientific">Aedes albopictus</name>
    <name type="common">Asian tiger mosquito</name>
    <name type="synonym">Stegomyia albopicta</name>
    <dbReference type="NCBI Taxonomy" id="7160"/>
    <lineage>
        <taxon>Eukaryota</taxon>
        <taxon>Metazoa</taxon>
        <taxon>Ecdysozoa</taxon>
        <taxon>Arthropoda</taxon>
        <taxon>Hexapoda</taxon>
        <taxon>Insecta</taxon>
        <taxon>Pterygota</taxon>
        <taxon>Neoptera</taxon>
        <taxon>Endopterygota</taxon>
        <taxon>Diptera</taxon>
        <taxon>Nematocera</taxon>
        <taxon>Culicoidea</taxon>
        <taxon>Culicidae</taxon>
        <taxon>Culicinae</taxon>
        <taxon>Aedini</taxon>
        <taxon>Aedes</taxon>
        <taxon>Stegomyia</taxon>
    </lineage>
</organism>
<dbReference type="InterPro" id="IPR036915">
    <property type="entry name" value="Cyclin-like_sf"/>
</dbReference>
<reference evidence="2" key="2">
    <citation type="submission" date="2025-05" db="UniProtKB">
        <authorList>
            <consortium name="EnsemblMetazoa"/>
        </authorList>
    </citation>
    <scope>IDENTIFICATION</scope>
    <source>
        <strain evidence="2">Foshan</strain>
    </source>
</reference>
<evidence type="ECO:0000313" key="3">
    <source>
        <dbReference type="Proteomes" id="UP000069940"/>
    </source>
</evidence>
<feature type="region of interest" description="Disordered" evidence="1">
    <location>
        <begin position="1"/>
        <end position="22"/>
    </location>
</feature>
<dbReference type="Proteomes" id="UP000069940">
    <property type="component" value="Unassembled WGS sequence"/>
</dbReference>
<dbReference type="GeneID" id="109425087"/>
<reference evidence="3" key="1">
    <citation type="journal article" date="2015" name="Proc. Natl. Acad. Sci. U.S.A.">
        <title>Genome sequence of the Asian Tiger mosquito, Aedes albopictus, reveals insights into its biology, genetics, and evolution.</title>
        <authorList>
            <person name="Chen X.G."/>
            <person name="Jiang X."/>
            <person name="Gu J."/>
            <person name="Xu M."/>
            <person name="Wu Y."/>
            <person name="Deng Y."/>
            <person name="Zhang C."/>
            <person name="Bonizzoni M."/>
            <person name="Dermauw W."/>
            <person name="Vontas J."/>
            <person name="Armbruster P."/>
            <person name="Huang X."/>
            <person name="Yang Y."/>
            <person name="Zhang H."/>
            <person name="He W."/>
            <person name="Peng H."/>
            <person name="Liu Y."/>
            <person name="Wu K."/>
            <person name="Chen J."/>
            <person name="Lirakis M."/>
            <person name="Topalis P."/>
            <person name="Van Leeuwen T."/>
            <person name="Hall A.B."/>
            <person name="Jiang X."/>
            <person name="Thorpe C."/>
            <person name="Mueller R.L."/>
            <person name="Sun C."/>
            <person name="Waterhouse R.M."/>
            <person name="Yan G."/>
            <person name="Tu Z.J."/>
            <person name="Fang X."/>
            <person name="James A.A."/>
        </authorList>
    </citation>
    <scope>NUCLEOTIDE SEQUENCE [LARGE SCALE GENOMIC DNA]</scope>
    <source>
        <strain evidence="3">Foshan</strain>
    </source>
</reference>
<dbReference type="RefSeq" id="XP_062704240.1">
    <property type="nucleotide sequence ID" value="XM_062848256.1"/>
</dbReference>
<proteinExistence type="predicted"/>
<dbReference type="EnsemblMetazoa" id="AALFPA23_006859.R9021">
    <property type="protein sequence ID" value="AALFPA23_006859.P9021"/>
    <property type="gene ID" value="AALFPA23_006859"/>
</dbReference>
<dbReference type="PANTHER" id="PTHR21615:SF2">
    <property type="entry name" value="CYCLIN N-TERMINAL DOMAIN-CONTAINING PROTEIN 1"/>
    <property type="match status" value="1"/>
</dbReference>